<protein>
    <recommendedName>
        <fullName evidence="3">Capsular polysaccharide export protein</fullName>
    </recommendedName>
</protein>
<gene>
    <name evidence="1" type="ORF">ACFOHH_04085</name>
</gene>
<evidence type="ECO:0008006" key="3">
    <source>
        <dbReference type="Google" id="ProtNLM"/>
    </source>
</evidence>
<evidence type="ECO:0000313" key="2">
    <source>
        <dbReference type="Proteomes" id="UP001595377"/>
    </source>
</evidence>
<organism evidence="1 2">
    <name type="scientific">Shinella pollutisoli</name>
    <dbReference type="NCBI Taxonomy" id="2250594"/>
    <lineage>
        <taxon>Bacteria</taxon>
        <taxon>Pseudomonadati</taxon>
        <taxon>Pseudomonadota</taxon>
        <taxon>Alphaproteobacteria</taxon>
        <taxon>Hyphomicrobiales</taxon>
        <taxon>Rhizobiaceae</taxon>
        <taxon>Shinella</taxon>
    </lineage>
</organism>
<dbReference type="RefSeq" id="WP_257314874.1">
    <property type="nucleotide sequence ID" value="NZ_JANFDG010000008.1"/>
</dbReference>
<sequence>MRAFFVRKAPKEVLLQYFPGERVRACNGAPSRLEFYIKWMPWLLSDARARVYHAGNRLPDFIRRFCTRHRIPVEDLNLTRPDIPASFLTTPPAGTSGATQGERAIPAWFQSRPTAQTKAALASGKPVFLYVPWIAEHGDALISRIESDSYELLPFDMMKDVDNNDTRRTILRFARANPDLYRQMVIRRLVPIRATIAGVIVTFDWAPVMRIIVGVCKELGIPTILIPHESVFVDRDKYYWDPTSQASIPVSDVTLGWGGLQKDIFVERGYPAERFTAVGAPKFDTYHDYRPLLTRKQFCTLFGLDPERKIILFASQPLDSQLDTTVARNSQRAAIADLIAYCEDNDAQLIVRLPPSKDDILGLVLRNTLLRSAHGAYDDATCYLVGPEEALYHCDVVTSVNSTMLFEGLLLGRYALSMKYVEFEQFWERAGIPAARSADEARPILDAMLAGTWAHDEEGMRWAAGLFGVGAFDGRAADRIRAYLTEVATGKAAVATAPSAVERLVAGEALDVVAIDCDEEALGTTRYFLPKLLNIRTLRSSLSTSLAEVASVDVFLHWGAGENGAGDNQRSVARLLGRPVAVVEDGFIRSVKIGLSGEPSLSVIVDDTTAHYDATRPSGLERLLQGGRELTNMERRRALGAIRQIVGARVSKYNHAPDETVAAGRPGRPKVLVVDQRRGDLSISGSLADEDSFERMLLDAVTGHPDHDILIKAHPDAIGGGAAGYFTKTLPQLPDHERERVFFVDRDVNPYALIEPADAVFTVSSLMGFEALMAGKAVHCYGAPFYSGWGVTVDHRPVPRRTRRRSVEEIFHFAYIEASRYVNPETHQRVEIEELVTFIGRKKAELVAASRTLPLDRRAERAKAAYGV</sequence>
<accession>A0ABV7DD44</accession>
<dbReference type="Proteomes" id="UP001595377">
    <property type="component" value="Unassembled WGS sequence"/>
</dbReference>
<keyword evidence="2" id="KW-1185">Reference proteome</keyword>
<dbReference type="InterPro" id="IPR007833">
    <property type="entry name" value="Capsule_polysaccharide_synth"/>
</dbReference>
<evidence type="ECO:0000313" key="1">
    <source>
        <dbReference type="EMBL" id="MFC3072279.1"/>
    </source>
</evidence>
<name>A0ABV7DD44_9HYPH</name>
<dbReference type="SUPFAM" id="SSF53756">
    <property type="entry name" value="UDP-Glycosyltransferase/glycogen phosphorylase"/>
    <property type="match status" value="1"/>
</dbReference>
<proteinExistence type="predicted"/>
<dbReference type="Pfam" id="PF05159">
    <property type="entry name" value="Capsule_synth"/>
    <property type="match status" value="1"/>
</dbReference>
<dbReference type="CDD" id="cd16440">
    <property type="entry name" value="beta_Kdo_transferase_KpsC_1"/>
    <property type="match status" value="1"/>
</dbReference>
<comment type="caution">
    <text evidence="1">The sequence shown here is derived from an EMBL/GenBank/DDBJ whole genome shotgun (WGS) entry which is preliminary data.</text>
</comment>
<dbReference type="EMBL" id="JBHRSP010000005">
    <property type="protein sequence ID" value="MFC3072279.1"/>
    <property type="molecule type" value="Genomic_DNA"/>
</dbReference>
<reference evidence="2" key="1">
    <citation type="journal article" date="2019" name="Int. J. Syst. Evol. Microbiol.">
        <title>The Global Catalogue of Microorganisms (GCM) 10K type strain sequencing project: providing services to taxonomists for standard genome sequencing and annotation.</title>
        <authorList>
            <consortium name="The Broad Institute Genomics Platform"/>
            <consortium name="The Broad Institute Genome Sequencing Center for Infectious Disease"/>
            <person name="Wu L."/>
            <person name="Ma J."/>
        </authorList>
    </citation>
    <scope>NUCLEOTIDE SEQUENCE [LARGE SCALE GENOMIC DNA]</scope>
    <source>
        <strain evidence="2">KCTC 52677</strain>
    </source>
</reference>